<dbReference type="GeneID" id="18815037"/>
<dbReference type="KEGG" id="sla:SERLADRAFT_438534"/>
<reference evidence="1" key="1">
    <citation type="submission" date="2011-04" db="EMBL/GenBank/DDBJ databases">
        <title>Evolution of plant cell wall degrading machinery underlies the functional diversity of forest fungi.</title>
        <authorList>
            <consortium name="US DOE Joint Genome Institute (JGI-PGF)"/>
            <person name="Eastwood D.C."/>
            <person name="Floudas D."/>
            <person name="Binder M."/>
            <person name="Majcherczyk A."/>
            <person name="Schneider P."/>
            <person name="Aerts A."/>
            <person name="Asiegbu F.O."/>
            <person name="Baker S.E."/>
            <person name="Barry K."/>
            <person name="Bendiksby M."/>
            <person name="Blumentritt M."/>
            <person name="Coutinho P.M."/>
            <person name="Cullen D."/>
            <person name="Cullen D."/>
            <person name="Gathman A."/>
            <person name="Goodell B."/>
            <person name="Henrissat B."/>
            <person name="Ihrmark K."/>
            <person name="Kauserud H."/>
            <person name="Kohler A."/>
            <person name="LaButti K."/>
            <person name="Lapidus A."/>
            <person name="Lavin J.L."/>
            <person name="Lee Y.-H."/>
            <person name="Lindquist E."/>
            <person name="Lilly W."/>
            <person name="Lucas S."/>
            <person name="Morin E."/>
            <person name="Murat C."/>
            <person name="Oguiza J.A."/>
            <person name="Park J."/>
            <person name="Pisabarro A.G."/>
            <person name="Riley R."/>
            <person name="Rosling A."/>
            <person name="Salamov A."/>
            <person name="Schmidt O."/>
            <person name="Schmutz J."/>
            <person name="Skrede I."/>
            <person name="Stenlid J."/>
            <person name="Wiebenga A."/>
            <person name="Xie X."/>
            <person name="Kues U."/>
            <person name="Hibbett D.S."/>
            <person name="Hoffmeister D."/>
            <person name="Hogberg N."/>
            <person name="Martin F."/>
            <person name="Grigoriev I.V."/>
            <person name="Watkinson S.C."/>
        </authorList>
    </citation>
    <scope>NUCLEOTIDE SEQUENCE</scope>
    <source>
        <strain evidence="1">S7.9</strain>
    </source>
</reference>
<gene>
    <name evidence="1" type="ORF">SERLADRAFT_438534</name>
</gene>
<organism>
    <name type="scientific">Serpula lacrymans var. lacrymans (strain S7.9)</name>
    <name type="common">Dry rot fungus</name>
    <dbReference type="NCBI Taxonomy" id="578457"/>
    <lineage>
        <taxon>Eukaryota</taxon>
        <taxon>Fungi</taxon>
        <taxon>Dikarya</taxon>
        <taxon>Basidiomycota</taxon>
        <taxon>Agaricomycotina</taxon>
        <taxon>Agaricomycetes</taxon>
        <taxon>Agaricomycetidae</taxon>
        <taxon>Boletales</taxon>
        <taxon>Coniophorineae</taxon>
        <taxon>Serpulaceae</taxon>
        <taxon>Serpula</taxon>
    </lineage>
</organism>
<protein>
    <submittedName>
        <fullName evidence="1">Uncharacterized protein</fullName>
    </submittedName>
</protein>
<dbReference type="AlphaFoldDB" id="F8NW00"/>
<evidence type="ECO:0000313" key="1">
    <source>
        <dbReference type="EMBL" id="EGO24934.1"/>
    </source>
</evidence>
<sequence>MDFDYIFKSPPMPLWANSNVIYNFIDCHKKKGQYYDLKDYLYVFLSEQLQKPHKIPDVSYLLKQWIEDGQFLEAFASELDSHVINTATWHAHAHPQSKMPQPTYSPSHTMQEWILAQDTRLSDSLLKETVVSIVEELVNFLGTKGPGPGGYIMRGWCQEYSP</sequence>
<dbReference type="Proteomes" id="UP000008064">
    <property type="component" value="Unassembled WGS sequence"/>
</dbReference>
<dbReference type="HOGENOM" id="CLU_138725_0_0_1"/>
<proteinExistence type="predicted"/>
<name>F8NW00_SERL9</name>
<dbReference type="RefSeq" id="XP_007318953.1">
    <property type="nucleotide sequence ID" value="XM_007318891.1"/>
</dbReference>
<dbReference type="EMBL" id="GL945434">
    <property type="protein sequence ID" value="EGO24934.1"/>
    <property type="molecule type" value="Genomic_DNA"/>
</dbReference>
<accession>F8NW00</accession>